<dbReference type="AlphaFoldDB" id="A0A0B7A9L6"/>
<dbReference type="EMBL" id="HACG01030826">
    <property type="protein sequence ID" value="CEK77691.1"/>
    <property type="molecule type" value="Transcribed_RNA"/>
</dbReference>
<dbReference type="EMBL" id="HACG01030824">
    <property type="protein sequence ID" value="CEK77689.1"/>
    <property type="molecule type" value="Transcribed_RNA"/>
</dbReference>
<sequence length="56" mass="6513">MDFLNFSISIRCMFKKATHSSNGTAPAELLPAAELHNGYKWFRQSQILRKMIDKLR</sequence>
<accession>A0A0B7A9L6</accession>
<organism evidence="1">
    <name type="scientific">Arion vulgaris</name>
    <dbReference type="NCBI Taxonomy" id="1028688"/>
    <lineage>
        <taxon>Eukaryota</taxon>
        <taxon>Metazoa</taxon>
        <taxon>Spiralia</taxon>
        <taxon>Lophotrochozoa</taxon>
        <taxon>Mollusca</taxon>
        <taxon>Gastropoda</taxon>
        <taxon>Heterobranchia</taxon>
        <taxon>Euthyneura</taxon>
        <taxon>Panpulmonata</taxon>
        <taxon>Eupulmonata</taxon>
        <taxon>Stylommatophora</taxon>
        <taxon>Helicina</taxon>
        <taxon>Arionoidea</taxon>
        <taxon>Arionidae</taxon>
        <taxon>Arion</taxon>
    </lineage>
</organism>
<name>A0A0B7A9L6_9EUPU</name>
<dbReference type="EMBL" id="HACG01030825">
    <property type="protein sequence ID" value="CEK77690.1"/>
    <property type="molecule type" value="Transcribed_RNA"/>
</dbReference>
<reference evidence="1" key="1">
    <citation type="submission" date="2014-12" db="EMBL/GenBank/DDBJ databases">
        <title>Insight into the proteome of Arion vulgaris.</title>
        <authorList>
            <person name="Aradska J."/>
            <person name="Bulat T."/>
            <person name="Smidak R."/>
            <person name="Sarate P."/>
            <person name="Gangsoo J."/>
            <person name="Sialana F."/>
            <person name="Bilban M."/>
            <person name="Lubec G."/>
        </authorList>
    </citation>
    <scope>NUCLEOTIDE SEQUENCE</scope>
    <source>
        <tissue evidence="1">Skin</tissue>
    </source>
</reference>
<gene>
    <name evidence="1" type="primary">ORF106130</name>
    <name evidence="2" type="synonym">ORF106135</name>
    <name evidence="3" type="synonym">ORF106140</name>
</gene>
<proteinExistence type="predicted"/>
<protein>
    <submittedName>
        <fullName evidence="1">Uncharacterized protein</fullName>
    </submittedName>
</protein>
<evidence type="ECO:0000313" key="1">
    <source>
        <dbReference type="EMBL" id="CEK77689.1"/>
    </source>
</evidence>
<evidence type="ECO:0000313" key="3">
    <source>
        <dbReference type="EMBL" id="CEK77691.1"/>
    </source>
</evidence>
<evidence type="ECO:0000313" key="2">
    <source>
        <dbReference type="EMBL" id="CEK77690.1"/>
    </source>
</evidence>